<dbReference type="InterPro" id="IPR012677">
    <property type="entry name" value="Nucleotide-bd_a/b_plait_sf"/>
</dbReference>
<feature type="compositionally biased region" description="Low complexity" evidence="6">
    <location>
        <begin position="1552"/>
        <end position="1566"/>
    </location>
</feature>
<dbReference type="OrthoDB" id="10072641at2759"/>
<dbReference type="GO" id="GO:0008270">
    <property type="term" value="F:zinc ion binding"/>
    <property type="evidence" value="ECO:0007669"/>
    <property type="project" value="UniProtKB-KW"/>
</dbReference>
<proteinExistence type="predicted"/>
<dbReference type="PROSITE" id="PS50171">
    <property type="entry name" value="ZF_MATRIN"/>
    <property type="match status" value="1"/>
</dbReference>
<dbReference type="Proteomes" id="UP000504632">
    <property type="component" value="Chromosome 7"/>
</dbReference>
<feature type="compositionally biased region" description="Basic residues" evidence="6">
    <location>
        <begin position="612"/>
        <end position="650"/>
    </location>
</feature>
<feature type="compositionally biased region" description="Polar residues" evidence="6">
    <location>
        <begin position="1141"/>
        <end position="1155"/>
    </location>
</feature>
<dbReference type="SMART" id="SM00451">
    <property type="entry name" value="ZnF_U1"/>
    <property type="match status" value="1"/>
</dbReference>
<feature type="compositionally biased region" description="Basic and acidic residues" evidence="6">
    <location>
        <begin position="2041"/>
        <end position="2058"/>
    </location>
</feature>
<dbReference type="GO" id="GO:0003723">
    <property type="term" value="F:RNA binding"/>
    <property type="evidence" value="ECO:0007669"/>
    <property type="project" value="InterPro"/>
</dbReference>
<dbReference type="InterPro" id="IPR026811">
    <property type="entry name" value="CIZ1"/>
</dbReference>
<sequence>MLKGNKKLSAQDGVASTIASTNANNHLALVSRPKASNRFSLFLENCVPVANSLNNFGSSPLFGPASLQLAQIKTQLALHQLNAIAASNVSAPAVASPALTLLNLLKVTMSHPLYNPRAGPFSGSQRPMMSNQYGVGSQPALDLGQSRIGSAPGSMSGPRGGMMSPMVSPQMGLQMAQRPSQVSRDLDASIDMNIRGAREEVRLLAQMLQPQPKQGDPRMRKEPREDLLSSGSSGFQGSQGPGRSEEPSVDWSGYQTPSKLFGPPGIAHSSSASQVFQTTGFRSTGGLDSPGPSEHRPGRYTSESASSILASFGLSNEDLELLSHYPDDQLTPDNLPFILRDIRIRKAKRNVSDMDTRPSAELLGPEPRQSKVIDYGHSSKFGFSEESTDSYQRDHLIKESPKYGREVSASPFGGVELPKRPQPGQQVSVPGSAQNLQKPPAVDLRTPPPSVDPKSAKSLPGRLPMSKPIPAPVGRPAPLPPSLTGGSQGGMMPLGDITGGPKTVWPPAFPPPSSNPPGMKRLPTPTMMNDYSAATPRIFPHTCSLCNIECVRLKDWIEHQNTSLHIESCRRLRKQYPDWNVETISVTRNEPKLDRRSPKRHTRSNSYSRTPSPRRHHGSSGRRPRSRSRSRSPRKHRRSRSRSRSPRRVPRASPSSYRRRSRSPPRQRSRSPGYSRRSPPRTTRRISPRRNSPSRHQRSSSSERLAKKLIESSDLSSITDSSSLKAVVQSLAPALLAELAKKKSGSSSSSSKSSGRKQSSSPTSKKSKSNTSSLPKSSSSKNMKPKKTTAPGTSCLLRITGVPIGSTRQQLFDVIQPFGKIHTAILLKAIGEASVCMEREEDAKALVNCKELTMHGKILNISMERDIKDDAKSSKYQKKPVVKRKETPTTKTPQAVKAKPPTETSETTPVAKKVVKREIPWRKNVVEISGLPETGVTVDDLTKLALPHGFNSVPVIAITQKKAYLEMPNMEAAEAMVKALSKTPAKLQETELTISMMTQPIDLNYTESLFRVLMGMEKSPEIVTLPERLLTVSNVPSGQSAINEVQDLIKRFGAYRQTLPLNGRIIFEMENATIAKAVHSRFLKFPCIVQNNSLSFTLAKVAKTPDEGKKKPETKGSKPAAKPSKAGKKGPASGAKAPVKPTTQAKTKPTNTQSPVVAPAAKTNTVDADAKPVETAATPQAVSDDGITENVDTTAEPATANAVTEDVAKVDAMTEPSATNTGTEKVVKMDEKAAANITGENETKIDTAASAEGATTTVFSENDAAMDVTSTPVAATTNNTAEIGNKMDVTITVEVATADSASESGPKMDSQDVLQTDQTVVSEGRTASAGDGVTTDPSEEGEKTAVDSQKDAQAEKAPAIGKVTLPTEQGKNEEEKTGSAEDPISVVSTDSVEDTVPVPLSVELSEVHSIPSKESTQCTDIKNDAEVKDDTEVKQGDLTTPEPTLSNAEPVPSHDKTLDFPPVTQEILKALEAAVHQCRMQSSLRRAEEEAKQKQAESTSKKSDTNKPLSDKGKKSQTSSDKGRHGHRESSERESSSRHRSRASSDEEQPPSTRRGGSSSSSSSASRRSKQDRSPASKKSRGHEESKHKSHGTSKTTRSSRSDSKTKEKKTAEMDDLLDDNFPFNLDEFVTVDEVRDEVEEELPSAEEPSPKRKRSDDVPKTSATSASSVQKKSDDSTPKTHRPRPGAGAKQVKKETSKTTQKTNKDIKTEIDVQKGDDVTEMEVESADFKPITETVEPQMQIVEGLRITKVESLATSQSLPAALMEMPIAERDKKTEPEMAADLALALSTEDIGEVSKAQTQPVGSTIQATNTENGPSHVTETLQLDSSVAVEKEDPQRSLADQDAELSTVGNKESNAIFEMQNETKGEQKDGAAPKDLQNSLVTLDEVSEEEEDFPDDEPEEEELLKQQAGENPEALLTVDEVGGDEVGAEEHLEKELQGLVTLDEIVEEEDEEEVNQEEDLVDAFNPETLVTLDEAKSDDDDKEEEEAKTASPAVEVPAQAEEAMGSPTLDEEGHDLEVLREMNFVTVDEVGAEEEEQPQKKEEEKEGESVTDKGKRTKRRSRQTPVRKSTRGKRMSGKTSDKIEGAETPCSEESAVVSSLLEESSLAADSVDLELKADLQNLVTETAIVAARTEATCPGQEEEEERQVQVQDSEVKQETALSSEPTVDKRKTIKEESKQRREAEVKQGPENKRARSQSPLKKDFTLPPFSPDNPIGLEFVVPKTGFFCQLCSLFYGNEETAKKGHCSSLRHYQNMEKYYKKLKSQQQCGSSNNVSSHRSVSQ</sequence>
<feature type="region of interest" description="Disordered" evidence="6">
    <location>
        <begin position="1323"/>
        <end position="1392"/>
    </location>
</feature>
<keyword evidence="5" id="KW-0539">Nucleus</keyword>
<feature type="region of interest" description="Disordered" evidence="6">
    <location>
        <begin position="870"/>
        <end position="909"/>
    </location>
</feature>
<feature type="compositionally biased region" description="Low complexity" evidence="6">
    <location>
        <begin position="1620"/>
        <end position="1629"/>
    </location>
</feature>
<accession>A0A6J2VT27</accession>
<feature type="domain" description="Matrin-type" evidence="7">
    <location>
        <begin position="2230"/>
        <end position="2261"/>
    </location>
</feature>
<reference evidence="9" key="1">
    <citation type="submission" date="2025-08" db="UniProtKB">
        <authorList>
            <consortium name="RefSeq"/>
        </authorList>
    </citation>
    <scope>IDENTIFICATION</scope>
</reference>
<feature type="compositionally biased region" description="Basic and acidic residues" evidence="6">
    <location>
        <begin position="1528"/>
        <end position="1537"/>
    </location>
</feature>
<dbReference type="InterPro" id="IPR000504">
    <property type="entry name" value="RRM_dom"/>
</dbReference>
<evidence type="ECO:0000313" key="8">
    <source>
        <dbReference type="Proteomes" id="UP000504632"/>
    </source>
</evidence>
<dbReference type="Gene3D" id="3.30.70.330">
    <property type="match status" value="2"/>
</dbReference>
<gene>
    <name evidence="9" type="primary">LOC115816262</name>
</gene>
<feature type="compositionally biased region" description="Low complexity" evidence="6">
    <location>
        <begin position="1117"/>
        <end position="1138"/>
    </location>
</feature>
<feature type="compositionally biased region" description="Low complexity" evidence="6">
    <location>
        <begin position="745"/>
        <end position="782"/>
    </location>
</feature>
<feature type="region of interest" description="Disordered" evidence="6">
    <location>
        <begin position="1796"/>
        <end position="1933"/>
    </location>
</feature>
<dbReference type="RefSeq" id="XP_030635088.1">
    <property type="nucleotide sequence ID" value="XM_030779228.1"/>
</dbReference>
<feature type="compositionally biased region" description="Pro residues" evidence="6">
    <location>
        <begin position="467"/>
        <end position="480"/>
    </location>
</feature>
<feature type="region of interest" description="Disordered" evidence="6">
    <location>
        <begin position="208"/>
        <end position="303"/>
    </location>
</feature>
<feature type="region of interest" description="Disordered" evidence="6">
    <location>
        <begin position="1103"/>
        <end position="1182"/>
    </location>
</feature>
<feature type="compositionally biased region" description="Basic and acidic residues" evidence="6">
    <location>
        <begin position="2170"/>
        <end position="2197"/>
    </location>
</feature>
<feature type="compositionally biased region" description="Acidic residues" evidence="6">
    <location>
        <begin position="1952"/>
        <end position="1965"/>
    </location>
</feature>
<feature type="region of interest" description="Disordered" evidence="6">
    <location>
        <begin position="1476"/>
        <end position="1723"/>
    </location>
</feature>
<dbReference type="GO" id="GO:0005634">
    <property type="term" value="C:nucleus"/>
    <property type="evidence" value="ECO:0007669"/>
    <property type="project" value="UniProtKB-SubCell"/>
</dbReference>
<protein>
    <submittedName>
        <fullName evidence="9">Zinc finger protein 638</fullName>
    </submittedName>
</protein>
<feature type="compositionally biased region" description="Polar residues" evidence="6">
    <location>
        <begin position="423"/>
        <end position="437"/>
    </location>
</feature>
<keyword evidence="8" id="KW-1185">Reference proteome</keyword>
<feature type="compositionally biased region" description="Basic and acidic residues" evidence="6">
    <location>
        <begin position="1485"/>
        <end position="1514"/>
    </location>
</feature>
<dbReference type="PANTHER" id="PTHR15491">
    <property type="match status" value="1"/>
</dbReference>
<feature type="compositionally biased region" description="Acidic residues" evidence="6">
    <location>
        <begin position="1980"/>
        <end position="1990"/>
    </location>
</feature>
<feature type="compositionally biased region" description="Polar residues" evidence="6">
    <location>
        <begin position="1662"/>
        <end position="1671"/>
    </location>
</feature>
<evidence type="ECO:0000256" key="2">
    <source>
        <dbReference type="ARBA" id="ARBA00022723"/>
    </source>
</evidence>
<feature type="compositionally biased region" description="Acidic residues" evidence="6">
    <location>
        <begin position="1889"/>
        <end position="1906"/>
    </location>
</feature>
<feature type="compositionally biased region" description="Basic and acidic residues" evidence="6">
    <location>
        <begin position="1370"/>
        <end position="1379"/>
    </location>
</feature>
<dbReference type="InterPro" id="IPR003604">
    <property type="entry name" value="Matrin/U1-like-C_Znf_C2H2"/>
</dbReference>
<feature type="compositionally biased region" description="Low complexity" evidence="6">
    <location>
        <begin position="1993"/>
        <end position="2007"/>
    </location>
</feature>
<dbReference type="InterPro" id="IPR000690">
    <property type="entry name" value="Matrin/U1-C_Znf_C2H2"/>
</dbReference>
<dbReference type="InterPro" id="IPR035979">
    <property type="entry name" value="RBD_domain_sf"/>
</dbReference>
<feature type="region of interest" description="Disordered" evidence="6">
    <location>
        <begin position="741"/>
        <end position="792"/>
    </location>
</feature>
<evidence type="ECO:0000256" key="1">
    <source>
        <dbReference type="ARBA" id="ARBA00004123"/>
    </source>
</evidence>
<evidence type="ECO:0000313" key="9">
    <source>
        <dbReference type="RefSeq" id="XP_030635088.1"/>
    </source>
</evidence>
<name>A0A6J2VT27_CHACN</name>
<dbReference type="SUPFAM" id="SSF54928">
    <property type="entry name" value="RNA-binding domain, RBD"/>
    <property type="match status" value="2"/>
</dbReference>
<feature type="compositionally biased region" description="Basic and acidic residues" evidence="6">
    <location>
        <begin position="1693"/>
        <end position="1719"/>
    </location>
</feature>
<feature type="compositionally biased region" description="Basic and acidic residues" evidence="6">
    <location>
        <begin position="1103"/>
        <end position="1116"/>
    </location>
</feature>
<evidence type="ECO:0000259" key="7">
    <source>
        <dbReference type="PROSITE" id="PS50171"/>
    </source>
</evidence>
<feature type="compositionally biased region" description="Basic and acidic residues" evidence="6">
    <location>
        <begin position="1421"/>
        <end position="1435"/>
    </location>
</feature>
<feature type="compositionally biased region" description="Basic and acidic residues" evidence="6">
    <location>
        <begin position="1865"/>
        <end position="1876"/>
    </location>
</feature>
<evidence type="ECO:0000256" key="5">
    <source>
        <dbReference type="ARBA" id="ARBA00023242"/>
    </source>
</evidence>
<feature type="compositionally biased region" description="Basic and acidic residues" evidence="6">
    <location>
        <begin position="1340"/>
        <end position="1354"/>
    </location>
</feature>
<feature type="region of interest" description="Disordered" evidence="6">
    <location>
        <begin position="350"/>
        <end position="373"/>
    </location>
</feature>
<feature type="compositionally biased region" description="Basic and acidic residues" evidence="6">
    <location>
        <begin position="1600"/>
        <end position="1613"/>
    </location>
</feature>
<feature type="region of interest" description="Disordered" evidence="6">
    <location>
        <begin position="2138"/>
        <end position="2212"/>
    </location>
</feature>
<feature type="compositionally biased region" description="Basic and acidic residues" evidence="6">
    <location>
        <begin position="215"/>
        <end position="227"/>
    </location>
</feature>
<feature type="compositionally biased region" description="Basic and acidic residues" evidence="6">
    <location>
        <begin position="1649"/>
        <end position="1660"/>
    </location>
</feature>
<keyword evidence="2" id="KW-0479">Metal-binding</keyword>
<feature type="compositionally biased region" description="Polar residues" evidence="6">
    <location>
        <begin position="268"/>
        <end position="282"/>
    </location>
</feature>
<feature type="compositionally biased region" description="Polar residues" evidence="6">
    <location>
        <begin position="1799"/>
        <end position="1829"/>
    </location>
</feature>
<dbReference type="GeneID" id="115816262"/>
<evidence type="ECO:0000256" key="6">
    <source>
        <dbReference type="SAM" id="MobiDB-lite"/>
    </source>
</evidence>
<organism evidence="8 9">
    <name type="scientific">Chanos chanos</name>
    <name type="common">Milkfish</name>
    <name type="synonym">Mugil chanos</name>
    <dbReference type="NCBI Taxonomy" id="29144"/>
    <lineage>
        <taxon>Eukaryota</taxon>
        <taxon>Metazoa</taxon>
        <taxon>Chordata</taxon>
        <taxon>Craniata</taxon>
        <taxon>Vertebrata</taxon>
        <taxon>Euteleostomi</taxon>
        <taxon>Actinopterygii</taxon>
        <taxon>Neopterygii</taxon>
        <taxon>Teleostei</taxon>
        <taxon>Ostariophysi</taxon>
        <taxon>Gonorynchiformes</taxon>
        <taxon>Chanidae</taxon>
        <taxon>Chanos</taxon>
    </lineage>
</organism>
<dbReference type="PANTHER" id="PTHR15491:SF9">
    <property type="entry name" value="CIP1-INTERACTING ZINC FINGER PROTEIN"/>
    <property type="match status" value="1"/>
</dbReference>
<keyword evidence="4" id="KW-0862">Zinc</keyword>
<feature type="region of interest" description="Disordered" evidence="6">
    <location>
        <begin position="399"/>
        <end position="480"/>
    </location>
</feature>
<feature type="region of interest" description="Disordered" evidence="6">
    <location>
        <begin position="2267"/>
        <end position="2286"/>
    </location>
</feature>
<keyword evidence="3" id="KW-0863">Zinc-finger</keyword>
<dbReference type="InParanoid" id="A0A6J2VT27"/>
<comment type="subcellular location">
    <subcellularLocation>
        <location evidence="1">Nucleus</location>
    </subcellularLocation>
</comment>
<feature type="compositionally biased region" description="Basic residues" evidence="6">
    <location>
        <begin position="657"/>
        <end position="669"/>
    </location>
</feature>
<evidence type="ECO:0000256" key="3">
    <source>
        <dbReference type="ARBA" id="ARBA00022771"/>
    </source>
</evidence>
<feature type="compositionally biased region" description="Polar residues" evidence="6">
    <location>
        <begin position="1437"/>
        <end position="1447"/>
    </location>
</feature>
<dbReference type="SMART" id="SM00360">
    <property type="entry name" value="RRM"/>
    <property type="match status" value="2"/>
</dbReference>
<feature type="region of interest" description="Disordered" evidence="6">
    <location>
        <begin position="590"/>
        <end position="705"/>
    </location>
</feature>
<feature type="compositionally biased region" description="Basic residues" evidence="6">
    <location>
        <begin position="678"/>
        <end position="698"/>
    </location>
</feature>
<feature type="region of interest" description="Disordered" evidence="6">
    <location>
        <begin position="1952"/>
        <end position="2100"/>
    </location>
</feature>
<evidence type="ECO:0000256" key="4">
    <source>
        <dbReference type="ARBA" id="ARBA00022833"/>
    </source>
</evidence>
<feature type="compositionally biased region" description="Low complexity" evidence="6">
    <location>
        <begin position="2274"/>
        <end position="2286"/>
    </location>
</feature>
<feature type="region of interest" description="Disordered" evidence="6">
    <location>
        <begin position="1407"/>
        <end position="1459"/>
    </location>
</feature>
<feature type="compositionally biased region" description="Acidic residues" evidence="6">
    <location>
        <begin position="1635"/>
        <end position="1645"/>
    </location>
</feature>
<feature type="compositionally biased region" description="Low complexity" evidence="6">
    <location>
        <begin position="229"/>
        <end position="242"/>
    </location>
</feature>